<accession>A0A6J5LCC2</accession>
<gene>
    <name evidence="1" type="ORF">UFOVP134_53</name>
</gene>
<organism evidence="1">
    <name type="scientific">uncultured Caudovirales phage</name>
    <dbReference type="NCBI Taxonomy" id="2100421"/>
    <lineage>
        <taxon>Viruses</taxon>
        <taxon>Duplodnaviria</taxon>
        <taxon>Heunggongvirae</taxon>
        <taxon>Uroviricota</taxon>
        <taxon>Caudoviricetes</taxon>
        <taxon>Peduoviridae</taxon>
        <taxon>Maltschvirus</taxon>
        <taxon>Maltschvirus maltsch</taxon>
    </lineage>
</organism>
<protein>
    <submittedName>
        <fullName evidence="1">Uncharacterized protein</fullName>
    </submittedName>
</protein>
<sequence length="199" mass="20084">MAADTLKSTSVTNLDAFPVVTDTSGQGAGGYLRAISDYVTPTTGGLGNTSSVYRMVRLPTQAIVKGGQLRTKTALDTGGSSASLTVDLGAYYSDAYSAGGIIDGTPIANSGNSISANCFVAAHSFGTTADSVSSGLAKPGDFIIDILSGLDSNLINQPLWKQAGLSSDPGGFIDLVLAVHAAADAAQSEDVAIVVDYIA</sequence>
<name>A0A6J5LCC2_9CAUD</name>
<reference evidence="1" key="1">
    <citation type="submission" date="2020-04" db="EMBL/GenBank/DDBJ databases">
        <authorList>
            <person name="Chiriac C."/>
            <person name="Salcher M."/>
            <person name="Ghai R."/>
            <person name="Kavagutti S V."/>
        </authorList>
    </citation>
    <scope>NUCLEOTIDE SEQUENCE</scope>
</reference>
<dbReference type="EMBL" id="LR796258">
    <property type="protein sequence ID" value="CAB4132174.1"/>
    <property type="molecule type" value="Genomic_DNA"/>
</dbReference>
<evidence type="ECO:0000313" key="1">
    <source>
        <dbReference type="EMBL" id="CAB4132174.1"/>
    </source>
</evidence>
<proteinExistence type="predicted"/>